<proteinExistence type="predicted"/>
<name>K0KQF7_WICCF</name>
<dbReference type="FunCoup" id="K0KQF7">
    <property type="interactions" value="32"/>
</dbReference>
<protein>
    <submittedName>
        <fullName evidence="1">F-box protein</fullName>
    </submittedName>
</protein>
<keyword evidence="2" id="KW-1185">Reference proteome</keyword>
<dbReference type="STRING" id="1206466.K0KQF7"/>
<reference evidence="1 2" key="1">
    <citation type="journal article" date="2012" name="Eukaryot. Cell">
        <title>Draft genome sequence of Wickerhamomyces ciferrii NRRL Y-1031 F-60-10.</title>
        <authorList>
            <person name="Schneider J."/>
            <person name="Andrea H."/>
            <person name="Blom J."/>
            <person name="Jaenicke S."/>
            <person name="Ruckert C."/>
            <person name="Schorsch C."/>
            <person name="Szczepanowski R."/>
            <person name="Farwick M."/>
            <person name="Goesmann A."/>
            <person name="Puhler A."/>
            <person name="Schaffer S."/>
            <person name="Tauch A."/>
            <person name="Kohler T."/>
            <person name="Brinkrolf K."/>
        </authorList>
    </citation>
    <scope>NUCLEOTIDE SEQUENCE [LARGE SCALE GENOMIC DNA]</scope>
    <source>
        <strain evidence="2">ATCC 14091 / BCRC 22168 / CBS 111 / JCM 3599 / NBRC 0793 / NRRL Y-1031 F-60-10</strain>
    </source>
</reference>
<dbReference type="HOGENOM" id="CLU_495401_0_0_1"/>
<dbReference type="AlphaFoldDB" id="K0KQF7"/>
<dbReference type="EMBL" id="CAIF01000123">
    <property type="protein sequence ID" value="CCH44387.1"/>
    <property type="molecule type" value="Genomic_DNA"/>
</dbReference>
<organism evidence="1 2">
    <name type="scientific">Wickerhamomyces ciferrii (strain ATCC 14091 / BCRC 22168 / CBS 111 / JCM 3599 / NBRC 0793 / NRRL Y-1031 F-60-10)</name>
    <name type="common">Yeast</name>
    <name type="synonym">Pichia ciferrii</name>
    <dbReference type="NCBI Taxonomy" id="1206466"/>
    <lineage>
        <taxon>Eukaryota</taxon>
        <taxon>Fungi</taxon>
        <taxon>Dikarya</taxon>
        <taxon>Ascomycota</taxon>
        <taxon>Saccharomycotina</taxon>
        <taxon>Saccharomycetes</taxon>
        <taxon>Phaffomycetales</taxon>
        <taxon>Wickerhamomycetaceae</taxon>
        <taxon>Wickerhamomyces</taxon>
    </lineage>
</organism>
<accession>K0KQF7</accession>
<sequence>MAQTISQTPFSKSYKDINIVNNNYNHYGNSILTNHSKSILTNHSYQSTTHSTNSYNTIHHQDDDDHDDQIIELNSNNFTKRKFNYKSLIPESTKVKKFLKNLDQDSFSIFSTRSQTTKITINSLPFEIFKNIAFFVSNDYKSMINLLYVNKQFYKAIKPFFYNDPMLTSTYRVAQLITSLRQFPENGLLIKKLDLSNLKPGNYEHGVNDDQTDDDAMDSYALASWRDWKYRGDPLYGSTMLNSYNLFKSKSSSSLNSNTSSINKLNKFKYLDDMNIKFKHLLIFWKKNIRPNGKKRSRSLSSSKLFNSNSIKKTKNIELIQPTDSVKLDTSNTNNTKIQFRNPKNQPFIDHHPYTNKFLLKYSNSNDLPIGYIFYFIDLCPNLTSLNLSKVSLSIDFKIIYPKPGNFKFSSLVEDVLSINNSTQEESLLPFYLSDSNIYFNIKTFQNHFQKIWESDILLKLTQLQNLKNLNLSSISWLNFKTLREFKLNSLSIQNQSLTEINLLNSGMIRNLNWAKNFSKIDEFNDYFQNDVEPEQPQQENIMRNVGMNY</sequence>
<dbReference type="InParanoid" id="K0KQF7"/>
<dbReference type="Proteomes" id="UP000009328">
    <property type="component" value="Unassembled WGS sequence"/>
</dbReference>
<evidence type="ECO:0000313" key="2">
    <source>
        <dbReference type="Proteomes" id="UP000009328"/>
    </source>
</evidence>
<evidence type="ECO:0000313" key="1">
    <source>
        <dbReference type="EMBL" id="CCH44387.1"/>
    </source>
</evidence>
<comment type="caution">
    <text evidence="1">The sequence shown here is derived from an EMBL/GenBank/DDBJ whole genome shotgun (WGS) entry which is preliminary data.</text>
</comment>
<dbReference type="eggNOG" id="ENOG502R67H">
    <property type="taxonomic scope" value="Eukaryota"/>
</dbReference>
<gene>
    <name evidence="1" type="ORF">BN7_3950</name>
</gene>